<reference evidence="1" key="2">
    <citation type="submission" date="2020-09" db="EMBL/GenBank/DDBJ databases">
        <authorList>
            <person name="Sun Q."/>
            <person name="Ohkuma M."/>
        </authorList>
    </citation>
    <scope>NUCLEOTIDE SEQUENCE</scope>
    <source>
        <strain evidence="1">JCM 3313</strain>
    </source>
</reference>
<evidence type="ECO:0000313" key="1">
    <source>
        <dbReference type="EMBL" id="GGP65417.1"/>
    </source>
</evidence>
<sequence length="103" mass="10819">MSVDADHDSVTPVHVRLEVRGSDGAVGGVVSASLPCSTMTREVLASTVAVDAAGAGSAVPRPKNSTTQTARRRKRVKALFLAAKGSRMGFLSRGMRCEIACYR</sequence>
<gene>
    <name evidence="1" type="ORF">GCM10010185_42770</name>
</gene>
<dbReference type="EMBL" id="BMRG01000008">
    <property type="protein sequence ID" value="GGP65417.1"/>
    <property type="molecule type" value="Genomic_DNA"/>
</dbReference>
<protein>
    <submittedName>
        <fullName evidence="1">Uncharacterized protein</fullName>
    </submittedName>
</protein>
<proteinExistence type="predicted"/>
<accession>A0A918APN4</accession>
<evidence type="ECO:0000313" key="2">
    <source>
        <dbReference type="Proteomes" id="UP000639606"/>
    </source>
</evidence>
<reference evidence="1" key="1">
    <citation type="journal article" date="2014" name="Int. J. Syst. Evol. Microbiol.">
        <title>Complete genome sequence of Corynebacterium casei LMG S-19264T (=DSM 44701T), isolated from a smear-ripened cheese.</title>
        <authorList>
            <consortium name="US DOE Joint Genome Institute (JGI-PGF)"/>
            <person name="Walter F."/>
            <person name="Albersmeier A."/>
            <person name="Kalinowski J."/>
            <person name="Ruckert C."/>
        </authorList>
    </citation>
    <scope>NUCLEOTIDE SEQUENCE</scope>
    <source>
        <strain evidence="1">JCM 3313</strain>
    </source>
</reference>
<comment type="caution">
    <text evidence="1">The sequence shown here is derived from an EMBL/GenBank/DDBJ whole genome shotgun (WGS) entry which is preliminary data.</text>
</comment>
<name>A0A918APN4_9PSEU</name>
<organism evidence="1 2">
    <name type="scientific">Saccharothrix coeruleofusca</name>
    <dbReference type="NCBI Taxonomy" id="33919"/>
    <lineage>
        <taxon>Bacteria</taxon>
        <taxon>Bacillati</taxon>
        <taxon>Actinomycetota</taxon>
        <taxon>Actinomycetes</taxon>
        <taxon>Pseudonocardiales</taxon>
        <taxon>Pseudonocardiaceae</taxon>
        <taxon>Saccharothrix</taxon>
    </lineage>
</organism>
<keyword evidence="2" id="KW-1185">Reference proteome</keyword>
<dbReference type="Proteomes" id="UP000639606">
    <property type="component" value="Unassembled WGS sequence"/>
</dbReference>
<dbReference type="AlphaFoldDB" id="A0A918APN4"/>